<organism evidence="2">
    <name type="scientific">Brassica napus</name>
    <name type="common">Rape</name>
    <dbReference type="NCBI Taxonomy" id="3708"/>
    <lineage>
        <taxon>Eukaryota</taxon>
        <taxon>Viridiplantae</taxon>
        <taxon>Streptophyta</taxon>
        <taxon>Embryophyta</taxon>
        <taxon>Tracheophyta</taxon>
        <taxon>Spermatophyta</taxon>
        <taxon>Magnoliopsida</taxon>
        <taxon>eudicotyledons</taxon>
        <taxon>Gunneridae</taxon>
        <taxon>Pentapetalae</taxon>
        <taxon>rosids</taxon>
        <taxon>malvids</taxon>
        <taxon>Brassicales</taxon>
        <taxon>Brassicaceae</taxon>
        <taxon>Brassiceae</taxon>
        <taxon>Brassica</taxon>
    </lineage>
</organism>
<dbReference type="AlphaFoldDB" id="A0A816Y8L7"/>
<name>A0A816Y8L7_BRANA</name>
<dbReference type="Proteomes" id="UP001295469">
    <property type="component" value="Chromosome A01"/>
</dbReference>
<dbReference type="EMBL" id="HG994355">
    <property type="protein sequence ID" value="CAF2155599.1"/>
    <property type="molecule type" value="Genomic_DNA"/>
</dbReference>
<evidence type="ECO:0000313" key="2">
    <source>
        <dbReference type="EMBL" id="CAF2155599.1"/>
    </source>
</evidence>
<protein>
    <submittedName>
        <fullName evidence="2">(rape) hypothetical protein</fullName>
    </submittedName>
</protein>
<proteinExistence type="predicted"/>
<feature type="signal peptide" evidence="1">
    <location>
        <begin position="1"/>
        <end position="20"/>
    </location>
</feature>
<feature type="chain" id="PRO_5033059676" evidence="1">
    <location>
        <begin position="21"/>
        <end position="89"/>
    </location>
</feature>
<keyword evidence="1" id="KW-0732">Signal</keyword>
<gene>
    <name evidence="2" type="ORF">DARMORV10_A01P41210.1</name>
</gene>
<evidence type="ECO:0000256" key="1">
    <source>
        <dbReference type="SAM" id="SignalP"/>
    </source>
</evidence>
<accession>A0A816Y8L7</accession>
<sequence>MNPMTLLNAFVFRIMSLVDVIVLFDEHIMASGYQSLEPSMNCLVNNLHKSTLANYVYTGIRGAAYMDFLDSVLCDSLRANAINISITNC</sequence>
<reference evidence="2" key="1">
    <citation type="submission" date="2021-01" db="EMBL/GenBank/DDBJ databases">
        <authorList>
            <consortium name="Genoscope - CEA"/>
            <person name="William W."/>
        </authorList>
    </citation>
    <scope>NUCLEOTIDE SEQUENCE</scope>
</reference>